<dbReference type="PANTHER" id="PTHR12334">
    <property type="entry name" value="BAG FAMILY MOLECULAR CHAPERONE REGULATOR 2"/>
    <property type="match status" value="1"/>
</dbReference>
<dbReference type="AlphaFoldDB" id="A0A6M2DG12"/>
<evidence type="ECO:0000256" key="1">
    <source>
        <dbReference type="SAM" id="Coils"/>
    </source>
</evidence>
<dbReference type="PANTHER" id="PTHR12334:SF6">
    <property type="entry name" value="BAG FAMILY MOLECULAR CHAPERONE REGULATOR 2"/>
    <property type="match status" value="1"/>
</dbReference>
<dbReference type="GO" id="GO:0051087">
    <property type="term" value="F:protein-folding chaperone binding"/>
    <property type="evidence" value="ECO:0007669"/>
    <property type="project" value="InterPro"/>
</dbReference>
<name>A0A6M2DG12_XENCH</name>
<evidence type="ECO:0000256" key="2">
    <source>
        <dbReference type="SAM" id="MobiDB-lite"/>
    </source>
</evidence>
<feature type="coiled-coil region" evidence="1">
    <location>
        <begin position="41"/>
        <end position="82"/>
    </location>
</feature>
<evidence type="ECO:0000313" key="3">
    <source>
        <dbReference type="EMBL" id="NOV45152.1"/>
    </source>
</evidence>
<protein>
    <submittedName>
        <fullName evidence="3">Putative bag family molecular chaperone regulator 2 bombus terrestris</fullName>
    </submittedName>
</protein>
<dbReference type="GO" id="GO:0050821">
    <property type="term" value="P:protein stabilization"/>
    <property type="evidence" value="ECO:0007669"/>
    <property type="project" value="TreeGrafter"/>
</dbReference>
<proteinExistence type="predicted"/>
<sequence>MEVDGSGCIPPNTESNIAGPSSPTLGLPRIDEAESDPTPPKERFVKLLDQLENHVERLRREAARLEEERDGLLATLDSLRNSESMADLDEYEKDEVMRYCDRILSRCHTVELTIKTNRNLQQEEALHQVNALIDNIVLVARSDWCGSKSRCETFLNACISQPIGPIDKTFEIAILGCTLDDQKKIKKRLQGLMDYFDKMSHI</sequence>
<feature type="region of interest" description="Disordered" evidence="2">
    <location>
        <begin position="1"/>
        <end position="41"/>
    </location>
</feature>
<keyword evidence="1" id="KW-0175">Coiled coil</keyword>
<feature type="compositionally biased region" description="Polar residues" evidence="2">
    <location>
        <begin position="12"/>
        <end position="24"/>
    </location>
</feature>
<accession>A0A6M2DG12</accession>
<dbReference type="Gene3D" id="1.20.58.890">
    <property type="match status" value="1"/>
</dbReference>
<dbReference type="EMBL" id="GIIL01001426">
    <property type="protein sequence ID" value="NOV45152.1"/>
    <property type="molecule type" value="Transcribed_RNA"/>
</dbReference>
<organism evidence="3">
    <name type="scientific">Xenopsylla cheopis</name>
    <name type="common">Oriental rat flea</name>
    <name type="synonym">Pulex cheopis</name>
    <dbReference type="NCBI Taxonomy" id="163159"/>
    <lineage>
        <taxon>Eukaryota</taxon>
        <taxon>Metazoa</taxon>
        <taxon>Ecdysozoa</taxon>
        <taxon>Arthropoda</taxon>
        <taxon>Hexapoda</taxon>
        <taxon>Insecta</taxon>
        <taxon>Pterygota</taxon>
        <taxon>Neoptera</taxon>
        <taxon>Endopterygota</taxon>
        <taxon>Siphonaptera</taxon>
        <taxon>Pulicidae</taxon>
        <taxon>Xenopsyllinae</taxon>
        <taxon>Xenopsylla</taxon>
    </lineage>
</organism>
<dbReference type="InterPro" id="IPR037689">
    <property type="entry name" value="BAG2"/>
</dbReference>
<dbReference type="GO" id="GO:0000774">
    <property type="term" value="F:adenyl-nucleotide exchange factor activity"/>
    <property type="evidence" value="ECO:0007669"/>
    <property type="project" value="InterPro"/>
</dbReference>
<reference evidence="3" key="1">
    <citation type="submission" date="2020-03" db="EMBL/GenBank/DDBJ databases">
        <title>Transcriptomic Profiling of the Digestive Tract of the Rat Flea, Xenopsylla cheopis, Following Blood Feeding and Infection with Yersinia pestis.</title>
        <authorList>
            <person name="Bland D.M."/>
            <person name="Martens C.A."/>
            <person name="Virtaneva K."/>
            <person name="Kanakabandi K."/>
            <person name="Long D."/>
            <person name="Rosenke R."/>
            <person name="Saturday G.A."/>
            <person name="Hoyt F.H."/>
            <person name="Bruno D.P."/>
            <person name="Ribeiro J.M.C."/>
            <person name="Hinnebusch J."/>
        </authorList>
    </citation>
    <scope>NUCLEOTIDE SEQUENCE</scope>
</reference>